<dbReference type="Proteomes" id="UP000254771">
    <property type="component" value="Unassembled WGS sequence"/>
</dbReference>
<keyword evidence="2" id="KW-1185">Reference proteome</keyword>
<name>A0A370DRE8_9GAMM</name>
<dbReference type="EMBL" id="QFXE01000005">
    <property type="protein sequence ID" value="RDH87646.1"/>
    <property type="molecule type" value="Genomic_DNA"/>
</dbReference>
<evidence type="ECO:0000313" key="2">
    <source>
        <dbReference type="Proteomes" id="UP000254771"/>
    </source>
</evidence>
<accession>A0A370DRE8</accession>
<reference evidence="1 2" key="1">
    <citation type="journal article" date="2018" name="ISME J.">
        <title>Endosymbiont genomes yield clues of tubeworm success.</title>
        <authorList>
            <person name="Li Y."/>
            <person name="Liles M.R."/>
            <person name="Halanych K.M."/>
        </authorList>
    </citation>
    <scope>NUCLEOTIDE SEQUENCE [LARGE SCALE GENOMIC DNA]</scope>
    <source>
        <strain evidence="1">A1462</strain>
    </source>
</reference>
<gene>
    <name evidence="1" type="ORF">DIZ78_03535</name>
</gene>
<organism evidence="1 2">
    <name type="scientific">endosymbiont of Escarpia spicata</name>
    <dbReference type="NCBI Taxonomy" id="2200908"/>
    <lineage>
        <taxon>Bacteria</taxon>
        <taxon>Pseudomonadati</taxon>
        <taxon>Pseudomonadota</taxon>
        <taxon>Gammaproteobacteria</taxon>
        <taxon>sulfur-oxidizing symbionts</taxon>
    </lineage>
</organism>
<evidence type="ECO:0000313" key="1">
    <source>
        <dbReference type="EMBL" id="RDH87646.1"/>
    </source>
</evidence>
<protein>
    <submittedName>
        <fullName evidence="1">Uncharacterized protein</fullName>
    </submittedName>
</protein>
<sequence>MVNVRERIAAFEQKQARLSDDLQRFLDLVWTHRKDQASGTYAAANADVYGLYARASRNFHTSPAAMIPFLEQILRLPQLPEIQCDPDDDQDALGDFLSLYFNAHAAQSGFAELDRNNFTALVNLAKSNRPDVCNVLANTFYHFRRNLSPSTERIYLHTKPHQAIHVIEFVVTQMLRRPDRHPGLSNAKVGAPGAESRFDTIVVYLANANSVAKALDAIAAYQHAGNYAKFEHGTTRSTKLITDHKGYKLIGVGTGAEPPVALYRHGDDLVTIPGSSSFGSFRSKLIQFALANTMQNGEGKVEFVTRAIGYFRSAGIDPRQPHAHGKQAELRRRAGIILQQLQDGIEPAWKVT</sequence>
<dbReference type="AlphaFoldDB" id="A0A370DRE8"/>
<proteinExistence type="predicted"/>
<comment type="caution">
    <text evidence="1">The sequence shown here is derived from an EMBL/GenBank/DDBJ whole genome shotgun (WGS) entry which is preliminary data.</text>
</comment>